<dbReference type="AlphaFoldDB" id="A0A1F5WFQ9"/>
<evidence type="ECO:0000313" key="2">
    <source>
        <dbReference type="EMBL" id="OGF74532.1"/>
    </source>
</evidence>
<dbReference type="EMBL" id="MFHQ01000017">
    <property type="protein sequence ID" value="OGF74532.1"/>
    <property type="molecule type" value="Genomic_DNA"/>
</dbReference>
<protein>
    <recommendedName>
        <fullName evidence="4">Cohesin domain-containing protein</fullName>
    </recommendedName>
</protein>
<keyword evidence="1" id="KW-0472">Membrane</keyword>
<comment type="caution">
    <text evidence="2">The sequence shown here is derived from an EMBL/GenBank/DDBJ whole genome shotgun (WGS) entry which is preliminary data.</text>
</comment>
<keyword evidence="1" id="KW-1133">Transmembrane helix</keyword>
<proteinExistence type="predicted"/>
<name>A0A1F5WFQ9_9BACT</name>
<dbReference type="Proteomes" id="UP000178406">
    <property type="component" value="Unassembled WGS sequence"/>
</dbReference>
<gene>
    <name evidence="2" type="ORF">A3J56_01170</name>
</gene>
<dbReference type="InterPro" id="IPR008965">
    <property type="entry name" value="CBM2/CBM3_carb-bd_dom_sf"/>
</dbReference>
<dbReference type="SUPFAM" id="SSF49384">
    <property type="entry name" value="Carbohydrate-binding domain"/>
    <property type="match status" value="1"/>
</dbReference>
<evidence type="ECO:0000256" key="1">
    <source>
        <dbReference type="SAM" id="Phobius"/>
    </source>
</evidence>
<feature type="transmembrane region" description="Helical" evidence="1">
    <location>
        <begin position="12"/>
        <end position="34"/>
    </location>
</feature>
<evidence type="ECO:0008006" key="4">
    <source>
        <dbReference type="Google" id="ProtNLM"/>
    </source>
</evidence>
<dbReference type="GO" id="GO:0030246">
    <property type="term" value="F:carbohydrate binding"/>
    <property type="evidence" value="ECO:0007669"/>
    <property type="project" value="InterPro"/>
</dbReference>
<feature type="transmembrane region" description="Helical" evidence="1">
    <location>
        <begin position="274"/>
        <end position="291"/>
    </location>
</feature>
<organism evidence="2 3">
    <name type="scientific">Candidatus Giovannonibacteria bacterium RIFCSPHIGHO2_02_FULL_46_20</name>
    <dbReference type="NCBI Taxonomy" id="1798338"/>
    <lineage>
        <taxon>Bacteria</taxon>
        <taxon>Candidatus Giovannoniibacteriota</taxon>
    </lineage>
</organism>
<keyword evidence="1" id="KW-0812">Transmembrane</keyword>
<evidence type="ECO:0000313" key="3">
    <source>
        <dbReference type="Proteomes" id="UP000178406"/>
    </source>
</evidence>
<dbReference type="STRING" id="1798338.A3J56_01170"/>
<accession>A0A1F5WFQ9</accession>
<reference evidence="2 3" key="1">
    <citation type="journal article" date="2016" name="Nat. Commun.">
        <title>Thousands of microbial genomes shed light on interconnected biogeochemical processes in an aquifer system.</title>
        <authorList>
            <person name="Anantharaman K."/>
            <person name="Brown C.T."/>
            <person name="Hug L.A."/>
            <person name="Sharon I."/>
            <person name="Castelle C.J."/>
            <person name="Probst A.J."/>
            <person name="Thomas B.C."/>
            <person name="Singh A."/>
            <person name="Wilkins M.J."/>
            <person name="Karaoz U."/>
            <person name="Brodie E.L."/>
            <person name="Williams K.H."/>
            <person name="Hubbard S.S."/>
            <person name="Banfield J.F."/>
        </authorList>
    </citation>
    <scope>NUCLEOTIDE SEQUENCE [LARGE SCALE GENOMIC DNA]</scope>
</reference>
<sequence length="296" mass="33236">MKNYRLQFKTLYFALSFCILIFVFYIFVAAPVFAAEIFFNVQTQEIAVGDQFEVAFFLNTENDDINAVEGLIVFPSDLLVFMETRNGNSIINFWVEQPTLKTLETIIFSGIVPGGYNGNQGALFSLVFQANKEGFGVVGFRDVRVLKNDGLGTSASVRVKNFPLSVAAKRGEPKELPAHQDGEPPERFMPEIAQNPNMFGGKHFLVFTTQDKGVGISHYEVREGNAEFAVAMSPHLLINQKLDKKIFIKAVDKNGNERVVVLYPPNFRPWYKNWLLLGILIMAGLILAGLIRRKNS</sequence>